<dbReference type="InterPro" id="IPR032774">
    <property type="entry name" value="WG_beta_rep"/>
</dbReference>
<dbReference type="AlphaFoldDB" id="E1QXD0"/>
<evidence type="ECO:0000313" key="1">
    <source>
        <dbReference type="EMBL" id="ADK68783.1"/>
    </source>
</evidence>
<dbReference type="RefSeq" id="WP_013252534.1">
    <property type="nucleotide sequence ID" value="NC_014363.1"/>
</dbReference>
<name>E1QXD0_OLSUV</name>
<gene>
    <name evidence="1" type="ordered locus">Olsu_1693</name>
</gene>
<dbReference type="GeneID" id="78513071"/>
<proteinExistence type="predicted"/>
<keyword evidence="2" id="KW-1185">Reference proteome</keyword>
<dbReference type="EMBL" id="CP002106">
    <property type="protein sequence ID" value="ADK68783.1"/>
    <property type="molecule type" value="Genomic_DNA"/>
</dbReference>
<dbReference type="eggNOG" id="COG5263">
    <property type="taxonomic scope" value="Bacteria"/>
</dbReference>
<dbReference type="Pfam" id="PF14903">
    <property type="entry name" value="WG_beta_rep"/>
    <property type="match status" value="2"/>
</dbReference>
<dbReference type="PANTHER" id="PTHR37841">
    <property type="entry name" value="GLR2918 PROTEIN"/>
    <property type="match status" value="1"/>
</dbReference>
<protein>
    <submittedName>
        <fullName evidence="1">KWG Leptospira repeat protein</fullName>
    </submittedName>
</protein>
<organism evidence="1 2">
    <name type="scientific">Olsenella uli (strain ATCC 49627 / DSM 7084 / CCUG 31166 / CIP 109912 / JCM 12494 / LMG 11480 / NCIMB 702895 / VPI D76D-27C)</name>
    <name type="common">Lactobacillus uli</name>
    <dbReference type="NCBI Taxonomy" id="633147"/>
    <lineage>
        <taxon>Bacteria</taxon>
        <taxon>Bacillati</taxon>
        <taxon>Actinomycetota</taxon>
        <taxon>Coriobacteriia</taxon>
        <taxon>Coriobacteriales</taxon>
        <taxon>Atopobiaceae</taxon>
        <taxon>Olsenella</taxon>
    </lineage>
</organism>
<reference evidence="1 2" key="1">
    <citation type="journal article" date="2010" name="Stand. Genomic Sci.">
        <title>Complete genome sequence of Olsenella uli type strain (VPI D76D-27C).</title>
        <authorList>
            <person name="Goker M."/>
            <person name="Held B."/>
            <person name="Lucas S."/>
            <person name="Nolan M."/>
            <person name="Yasawong M."/>
            <person name="Glavina Del Rio T."/>
            <person name="Tice H."/>
            <person name="Cheng J.F."/>
            <person name="Bruce D."/>
            <person name="Detter J.C."/>
            <person name="Tapia R."/>
            <person name="Han C."/>
            <person name="Goodwin L."/>
            <person name="Pitluck S."/>
            <person name="Liolios K."/>
            <person name="Ivanova N."/>
            <person name="Mavromatis K."/>
            <person name="Mikhailova N."/>
            <person name="Pati A."/>
            <person name="Chen A."/>
            <person name="Palaniappan K."/>
            <person name="Land M."/>
            <person name="Hauser L."/>
            <person name="Chang Y.J."/>
            <person name="Jeffries C.D."/>
            <person name="Rohde M."/>
            <person name="Sikorski J."/>
            <person name="Pukall R."/>
            <person name="Woyke T."/>
            <person name="Bristow J."/>
            <person name="Eisen J.A."/>
            <person name="Markowitz V."/>
            <person name="Hugenholtz P."/>
            <person name="Kyrpides N.C."/>
            <person name="Klenk H.P."/>
            <person name="Lapidus A."/>
        </authorList>
    </citation>
    <scope>NUCLEOTIDE SEQUENCE [LARGE SCALE GENOMIC DNA]</scope>
    <source>
        <strain evidence="2">ATCC 49627 / DSM 7084 / CIP 109912 / JCM 12494 / NCIMB 702895 / VPI D76D-27C</strain>
    </source>
</reference>
<evidence type="ECO:0000313" key="2">
    <source>
        <dbReference type="Proteomes" id="UP000000333"/>
    </source>
</evidence>
<accession>E1QXD0</accession>
<dbReference type="Proteomes" id="UP000000333">
    <property type="component" value="Chromosome"/>
</dbReference>
<dbReference type="OrthoDB" id="3974959at2"/>
<sequence>MRKLGDAARQAIFALAAITVMLVAALLCGCDAGSPEDHSGEWFVIGSQGEPVGTARFSDADGYGFAANGLAAVEDEETGLWGFVDETGSWAVEPAFLRARKFAPNGLAAAQDAETGRWGFVDETGSWAIEPRYADAWSFYDNGTTQVQDESSLDIVWLDEEGKVVEGATAVRPWARKDDGTGLYGIAAAGGDWLCEPAFSYLQTDRHSDYLLARPQGSGLCGVVDAGGAWVVGPAYADLVVAFDADPLAAKDPETGLWGYVGWDVGWVVQPAFSDATRMGDNGHALARMP</sequence>
<dbReference type="STRING" id="633147.Olsu_1693"/>
<dbReference type="HOGENOM" id="CLU_959211_0_0_11"/>
<dbReference type="KEGG" id="ols:Olsu_1693"/>
<dbReference type="PANTHER" id="PTHR37841:SF1">
    <property type="entry name" value="DUF3298 DOMAIN-CONTAINING PROTEIN"/>
    <property type="match status" value="1"/>
</dbReference>
<dbReference type="PROSITE" id="PS51257">
    <property type="entry name" value="PROKAR_LIPOPROTEIN"/>
    <property type="match status" value="1"/>
</dbReference>